<dbReference type="GO" id="GO:1990904">
    <property type="term" value="C:ribonucleoprotein complex"/>
    <property type="evidence" value="ECO:0007669"/>
    <property type="project" value="UniProtKB-KW"/>
</dbReference>
<evidence type="ECO:0000256" key="3">
    <source>
        <dbReference type="HAMAP-Rule" id="MF_00360"/>
    </source>
</evidence>
<evidence type="ECO:0000313" key="4">
    <source>
        <dbReference type="EMBL" id="OGC91812.1"/>
    </source>
</evidence>
<evidence type="ECO:0000313" key="5">
    <source>
        <dbReference type="Proteomes" id="UP000178176"/>
    </source>
</evidence>
<sequence>MRKYELTILAKAREGVVERIEKLAKTLGGSVGKISEMGKKPLAYPIDKAGDAHFFNLILELPGKAVLELKKKLAVDKEILRHMLTEAK</sequence>
<dbReference type="InterPro" id="IPR014717">
    <property type="entry name" value="Transl_elong_EF1B/ribsomal_bS6"/>
</dbReference>
<dbReference type="Pfam" id="PF01250">
    <property type="entry name" value="Ribosomal_S6"/>
    <property type="match status" value="1"/>
</dbReference>
<keyword evidence="3" id="KW-0694">RNA-binding</keyword>
<evidence type="ECO:0000256" key="1">
    <source>
        <dbReference type="ARBA" id="ARBA00009512"/>
    </source>
</evidence>
<dbReference type="PANTHER" id="PTHR21011">
    <property type="entry name" value="MITOCHONDRIAL 28S RIBOSOMAL PROTEIN S6"/>
    <property type="match status" value="1"/>
</dbReference>
<accession>A0A1F4YCZ5</accession>
<keyword evidence="3 4" id="KW-0689">Ribosomal protein</keyword>
<organism evidence="4 5">
    <name type="scientific">Candidatus Amesbacteria bacterium RIFCSPHIGHO2_01_FULL_48_32b</name>
    <dbReference type="NCBI Taxonomy" id="1797253"/>
    <lineage>
        <taxon>Bacteria</taxon>
        <taxon>Candidatus Amesiibacteriota</taxon>
    </lineage>
</organism>
<dbReference type="GO" id="GO:0003735">
    <property type="term" value="F:structural constituent of ribosome"/>
    <property type="evidence" value="ECO:0007669"/>
    <property type="project" value="InterPro"/>
</dbReference>
<dbReference type="HAMAP" id="MF_00360">
    <property type="entry name" value="Ribosomal_bS6"/>
    <property type="match status" value="1"/>
</dbReference>
<dbReference type="PANTHER" id="PTHR21011:SF1">
    <property type="entry name" value="SMALL RIBOSOMAL SUBUNIT PROTEIN BS6M"/>
    <property type="match status" value="1"/>
</dbReference>
<comment type="caution">
    <text evidence="4">The sequence shown here is derived from an EMBL/GenBank/DDBJ whole genome shotgun (WGS) entry which is preliminary data.</text>
</comment>
<dbReference type="Gene3D" id="3.30.70.60">
    <property type="match status" value="1"/>
</dbReference>
<evidence type="ECO:0000256" key="2">
    <source>
        <dbReference type="ARBA" id="ARBA00035294"/>
    </source>
</evidence>
<gene>
    <name evidence="3" type="primary">rpsF</name>
    <name evidence="4" type="ORF">A2876_04595</name>
</gene>
<dbReference type="Proteomes" id="UP000178176">
    <property type="component" value="Unassembled WGS sequence"/>
</dbReference>
<reference evidence="4 5" key="1">
    <citation type="journal article" date="2016" name="Nat. Commun.">
        <title>Thousands of microbial genomes shed light on interconnected biogeochemical processes in an aquifer system.</title>
        <authorList>
            <person name="Anantharaman K."/>
            <person name="Brown C.T."/>
            <person name="Hug L.A."/>
            <person name="Sharon I."/>
            <person name="Castelle C.J."/>
            <person name="Probst A.J."/>
            <person name="Thomas B.C."/>
            <person name="Singh A."/>
            <person name="Wilkins M.J."/>
            <person name="Karaoz U."/>
            <person name="Brodie E.L."/>
            <person name="Williams K.H."/>
            <person name="Hubbard S.S."/>
            <person name="Banfield J.F."/>
        </authorList>
    </citation>
    <scope>NUCLEOTIDE SEQUENCE [LARGE SCALE GENOMIC DNA]</scope>
</reference>
<dbReference type="GO" id="GO:0070181">
    <property type="term" value="F:small ribosomal subunit rRNA binding"/>
    <property type="evidence" value="ECO:0007669"/>
    <property type="project" value="TreeGrafter"/>
</dbReference>
<dbReference type="GO" id="GO:0005840">
    <property type="term" value="C:ribosome"/>
    <property type="evidence" value="ECO:0007669"/>
    <property type="project" value="UniProtKB-KW"/>
</dbReference>
<proteinExistence type="inferred from homology"/>
<keyword evidence="3" id="KW-0699">rRNA-binding</keyword>
<dbReference type="NCBIfam" id="TIGR00166">
    <property type="entry name" value="S6"/>
    <property type="match status" value="1"/>
</dbReference>
<dbReference type="SUPFAM" id="SSF54995">
    <property type="entry name" value="Ribosomal protein S6"/>
    <property type="match status" value="1"/>
</dbReference>
<dbReference type="GO" id="GO:0005737">
    <property type="term" value="C:cytoplasm"/>
    <property type="evidence" value="ECO:0007669"/>
    <property type="project" value="UniProtKB-ARBA"/>
</dbReference>
<dbReference type="InterPro" id="IPR000529">
    <property type="entry name" value="Ribosomal_bS6"/>
</dbReference>
<keyword evidence="3" id="KW-0687">Ribonucleoprotein</keyword>
<comment type="function">
    <text evidence="3">Binds together with bS18 to 16S ribosomal RNA.</text>
</comment>
<dbReference type="AlphaFoldDB" id="A0A1F4YCZ5"/>
<name>A0A1F4YCZ5_9BACT</name>
<dbReference type="InterPro" id="IPR035980">
    <property type="entry name" value="Ribosomal_bS6_sf"/>
</dbReference>
<comment type="similarity">
    <text evidence="1 3">Belongs to the bacterial ribosomal protein bS6 family.</text>
</comment>
<dbReference type="InterPro" id="IPR020814">
    <property type="entry name" value="Ribosomal_S6_plastid/chlpt"/>
</dbReference>
<dbReference type="GO" id="GO:0006412">
    <property type="term" value="P:translation"/>
    <property type="evidence" value="ECO:0007669"/>
    <property type="project" value="UniProtKB-UniRule"/>
</dbReference>
<dbReference type="CDD" id="cd00473">
    <property type="entry name" value="bS6"/>
    <property type="match status" value="1"/>
</dbReference>
<protein>
    <recommendedName>
        <fullName evidence="2 3">Small ribosomal subunit protein bS6</fullName>
    </recommendedName>
</protein>
<dbReference type="EMBL" id="MEXH01000028">
    <property type="protein sequence ID" value="OGC91812.1"/>
    <property type="molecule type" value="Genomic_DNA"/>
</dbReference>